<sequence>MKDCSGAPCCPVAAALHPALLGGHVLALSSAPSAGPAAPSAVHYSQG</sequence>
<keyword evidence="2" id="KW-1185">Reference proteome</keyword>
<evidence type="ECO:0000313" key="1">
    <source>
        <dbReference type="EMBL" id="MCI67666.1"/>
    </source>
</evidence>
<dbReference type="EMBL" id="LXQA010721402">
    <property type="protein sequence ID" value="MCI67666.1"/>
    <property type="molecule type" value="Genomic_DNA"/>
</dbReference>
<proteinExistence type="predicted"/>
<dbReference type="Proteomes" id="UP000265520">
    <property type="component" value="Unassembled WGS sequence"/>
</dbReference>
<accession>A0A392U5I0</accession>
<evidence type="ECO:0000313" key="2">
    <source>
        <dbReference type="Proteomes" id="UP000265520"/>
    </source>
</evidence>
<organism evidence="1 2">
    <name type="scientific">Trifolium medium</name>
    <dbReference type="NCBI Taxonomy" id="97028"/>
    <lineage>
        <taxon>Eukaryota</taxon>
        <taxon>Viridiplantae</taxon>
        <taxon>Streptophyta</taxon>
        <taxon>Embryophyta</taxon>
        <taxon>Tracheophyta</taxon>
        <taxon>Spermatophyta</taxon>
        <taxon>Magnoliopsida</taxon>
        <taxon>eudicotyledons</taxon>
        <taxon>Gunneridae</taxon>
        <taxon>Pentapetalae</taxon>
        <taxon>rosids</taxon>
        <taxon>fabids</taxon>
        <taxon>Fabales</taxon>
        <taxon>Fabaceae</taxon>
        <taxon>Papilionoideae</taxon>
        <taxon>50 kb inversion clade</taxon>
        <taxon>NPAAA clade</taxon>
        <taxon>Hologalegina</taxon>
        <taxon>IRL clade</taxon>
        <taxon>Trifolieae</taxon>
        <taxon>Trifolium</taxon>
    </lineage>
</organism>
<protein>
    <submittedName>
        <fullName evidence="1">Uncharacterized protein</fullName>
    </submittedName>
</protein>
<comment type="caution">
    <text evidence="1">The sequence shown here is derived from an EMBL/GenBank/DDBJ whole genome shotgun (WGS) entry which is preliminary data.</text>
</comment>
<name>A0A392U5I0_9FABA</name>
<dbReference type="AlphaFoldDB" id="A0A392U5I0"/>
<reference evidence="1 2" key="1">
    <citation type="journal article" date="2018" name="Front. Plant Sci.">
        <title>Red Clover (Trifolium pratense) and Zigzag Clover (T. medium) - A Picture of Genomic Similarities and Differences.</title>
        <authorList>
            <person name="Dluhosova J."/>
            <person name="Istvanek J."/>
            <person name="Nedelnik J."/>
            <person name="Repkova J."/>
        </authorList>
    </citation>
    <scope>NUCLEOTIDE SEQUENCE [LARGE SCALE GENOMIC DNA]</scope>
    <source>
        <strain evidence="2">cv. 10/8</strain>
        <tissue evidence="1">Leaf</tissue>
    </source>
</reference>